<dbReference type="EMBL" id="JAAGAX010000018">
    <property type="protein sequence ID" value="KAF2283838.1"/>
    <property type="molecule type" value="Genomic_DNA"/>
</dbReference>
<protein>
    <submittedName>
        <fullName evidence="2">Uncharacterized protein</fullName>
    </submittedName>
</protein>
<reference evidence="2 3" key="1">
    <citation type="journal article" date="2020" name="Mol. Plant">
        <title>The Chromosome-Based Rubber Tree Genome Provides New Insights into Spurge Genome Evolution and Rubber Biosynthesis.</title>
        <authorList>
            <person name="Liu J."/>
            <person name="Shi C."/>
            <person name="Shi C.C."/>
            <person name="Li W."/>
            <person name="Zhang Q.J."/>
            <person name="Zhang Y."/>
            <person name="Li K."/>
            <person name="Lu H.F."/>
            <person name="Shi C."/>
            <person name="Zhu S.T."/>
            <person name="Xiao Z.Y."/>
            <person name="Nan H."/>
            <person name="Yue Y."/>
            <person name="Zhu X.G."/>
            <person name="Wu Y."/>
            <person name="Hong X.N."/>
            <person name="Fan G.Y."/>
            <person name="Tong Y."/>
            <person name="Zhang D."/>
            <person name="Mao C.L."/>
            <person name="Liu Y.L."/>
            <person name="Hao S.J."/>
            <person name="Liu W.Q."/>
            <person name="Lv M.Q."/>
            <person name="Zhang H.B."/>
            <person name="Liu Y."/>
            <person name="Hu-Tang G.R."/>
            <person name="Wang J.P."/>
            <person name="Wang J.H."/>
            <person name="Sun Y.H."/>
            <person name="Ni S.B."/>
            <person name="Chen W.B."/>
            <person name="Zhang X.C."/>
            <person name="Jiao Y.N."/>
            <person name="Eichler E.E."/>
            <person name="Li G.H."/>
            <person name="Liu X."/>
            <person name="Gao L.Z."/>
        </authorList>
    </citation>
    <scope>NUCLEOTIDE SEQUENCE [LARGE SCALE GENOMIC DNA]</scope>
    <source>
        <strain evidence="3">cv. GT1</strain>
        <tissue evidence="2">Leaf</tissue>
    </source>
</reference>
<sequence>MVVKGAPEAGGVAGSRCDALGHGGRVTSPKPGEAHQEYCILDLIVTYWFCLCITPKVRLSVLDDICCYLRFIQLKNIGMIDTIVSNYQRMIDSLQAIEKEGAFVESLKARRQVILDNIRDNDEAGINDKKEIEENEKHRCQLQDMIEKAISKDGSKTYLWILSQYRLLGMANTELQFEMAKRMMPHLGISDKKQSSVCACGRYGPMGCSQSTGHSFSRSCIFQHYQDFGSRSFSRRPWDPGSTFCREEHHSSFYMLSHYQCPPAYLRLRKSSDHWVGGMPESCFGISINPQNLRTSCPEFRTWASPCSEGFPSASYLSADFSHQHKIYVLICVTLLKQEKWNNSSRQHLNESPNAGKSASQTMMGHGGTNRGFLAQFLGLRSSNHIFQHTEPFSGPNI</sequence>
<accession>A0A6A6K6L9</accession>
<dbReference type="Proteomes" id="UP000467840">
    <property type="component" value="Chromosome 12"/>
</dbReference>
<evidence type="ECO:0000256" key="1">
    <source>
        <dbReference type="SAM" id="MobiDB-lite"/>
    </source>
</evidence>
<proteinExistence type="predicted"/>
<dbReference type="AlphaFoldDB" id="A0A6A6K6L9"/>
<comment type="caution">
    <text evidence="2">The sequence shown here is derived from an EMBL/GenBank/DDBJ whole genome shotgun (WGS) entry which is preliminary data.</text>
</comment>
<feature type="region of interest" description="Disordered" evidence="1">
    <location>
        <begin position="344"/>
        <end position="365"/>
    </location>
</feature>
<evidence type="ECO:0000313" key="2">
    <source>
        <dbReference type="EMBL" id="KAF2283838.1"/>
    </source>
</evidence>
<name>A0A6A6K6L9_HEVBR</name>
<feature type="compositionally biased region" description="Polar residues" evidence="1">
    <location>
        <begin position="344"/>
        <end position="363"/>
    </location>
</feature>
<evidence type="ECO:0000313" key="3">
    <source>
        <dbReference type="Proteomes" id="UP000467840"/>
    </source>
</evidence>
<keyword evidence="3" id="KW-1185">Reference proteome</keyword>
<organism evidence="2 3">
    <name type="scientific">Hevea brasiliensis</name>
    <name type="common">Para rubber tree</name>
    <name type="synonym">Siphonia brasiliensis</name>
    <dbReference type="NCBI Taxonomy" id="3981"/>
    <lineage>
        <taxon>Eukaryota</taxon>
        <taxon>Viridiplantae</taxon>
        <taxon>Streptophyta</taxon>
        <taxon>Embryophyta</taxon>
        <taxon>Tracheophyta</taxon>
        <taxon>Spermatophyta</taxon>
        <taxon>Magnoliopsida</taxon>
        <taxon>eudicotyledons</taxon>
        <taxon>Gunneridae</taxon>
        <taxon>Pentapetalae</taxon>
        <taxon>rosids</taxon>
        <taxon>fabids</taxon>
        <taxon>Malpighiales</taxon>
        <taxon>Euphorbiaceae</taxon>
        <taxon>Crotonoideae</taxon>
        <taxon>Micrandreae</taxon>
        <taxon>Hevea</taxon>
    </lineage>
</organism>
<gene>
    <name evidence="2" type="ORF">GH714_016414</name>
</gene>